<dbReference type="EMBL" id="DYWQ01000085">
    <property type="protein sequence ID" value="HJF45226.1"/>
    <property type="molecule type" value="Genomic_DNA"/>
</dbReference>
<protein>
    <submittedName>
        <fullName evidence="2">Uncharacterized protein</fullName>
    </submittedName>
</protein>
<dbReference type="RefSeq" id="WP_274959055.1">
    <property type="nucleotide sequence ID" value="NZ_DYWQ01000085.1"/>
</dbReference>
<keyword evidence="1" id="KW-1133">Transmembrane helix</keyword>
<accession>A0A921GFU3</accession>
<feature type="transmembrane region" description="Helical" evidence="1">
    <location>
        <begin position="109"/>
        <end position="127"/>
    </location>
</feature>
<evidence type="ECO:0000313" key="2">
    <source>
        <dbReference type="EMBL" id="HJF45226.1"/>
    </source>
</evidence>
<gene>
    <name evidence="2" type="ORF">K8U72_05515</name>
</gene>
<organism evidence="2 3">
    <name type="scientific">Thermophilibacter provencensis</name>
    <dbReference type="NCBI Taxonomy" id="1852386"/>
    <lineage>
        <taxon>Bacteria</taxon>
        <taxon>Bacillati</taxon>
        <taxon>Actinomycetota</taxon>
        <taxon>Coriobacteriia</taxon>
        <taxon>Coriobacteriales</taxon>
        <taxon>Atopobiaceae</taxon>
        <taxon>Thermophilibacter</taxon>
    </lineage>
</organism>
<keyword evidence="1" id="KW-0812">Transmembrane</keyword>
<dbReference type="Proteomes" id="UP000697330">
    <property type="component" value="Unassembled WGS sequence"/>
</dbReference>
<keyword evidence="1" id="KW-0472">Membrane</keyword>
<feature type="transmembrane region" description="Helical" evidence="1">
    <location>
        <begin position="133"/>
        <end position="153"/>
    </location>
</feature>
<comment type="caution">
    <text evidence="2">The sequence shown here is derived from an EMBL/GenBank/DDBJ whole genome shotgun (WGS) entry which is preliminary data.</text>
</comment>
<dbReference type="AlphaFoldDB" id="A0A921GFU3"/>
<evidence type="ECO:0000313" key="3">
    <source>
        <dbReference type="Proteomes" id="UP000697330"/>
    </source>
</evidence>
<reference evidence="2" key="1">
    <citation type="journal article" date="2021" name="PeerJ">
        <title>Extensive microbial diversity within the chicken gut microbiome revealed by metagenomics and culture.</title>
        <authorList>
            <person name="Gilroy R."/>
            <person name="Ravi A."/>
            <person name="Getino M."/>
            <person name="Pursley I."/>
            <person name="Horton D.L."/>
            <person name="Alikhan N.F."/>
            <person name="Baker D."/>
            <person name="Gharbi K."/>
            <person name="Hall N."/>
            <person name="Watson M."/>
            <person name="Adriaenssens E.M."/>
            <person name="Foster-Nyarko E."/>
            <person name="Jarju S."/>
            <person name="Secka A."/>
            <person name="Antonio M."/>
            <person name="Oren A."/>
            <person name="Chaudhuri R.R."/>
            <person name="La Ragione R."/>
            <person name="Hildebrand F."/>
            <person name="Pallen M.J."/>
        </authorList>
    </citation>
    <scope>NUCLEOTIDE SEQUENCE</scope>
    <source>
        <strain evidence="2">CHK124-7917</strain>
    </source>
</reference>
<sequence length="163" mass="17605">MKKTVETLCADIHLRLRRERISLGIILGAMVIIVVMAVANILPAGGSDFVTSFVAGFLIGLLAFAAGFTVKQIRKLRGALADDAALRALLATENDELEAYLAREVARTFVHLIPPLSAVIVVITALVGREAMLSAVGTLLFLCTALLVVRFVYKRRLMGPETE</sequence>
<feature type="transmembrane region" description="Helical" evidence="1">
    <location>
        <begin position="49"/>
        <end position="70"/>
    </location>
</feature>
<name>A0A921GFU3_9ACTN</name>
<proteinExistence type="predicted"/>
<feature type="transmembrane region" description="Helical" evidence="1">
    <location>
        <begin position="21"/>
        <end position="43"/>
    </location>
</feature>
<evidence type="ECO:0000256" key="1">
    <source>
        <dbReference type="SAM" id="Phobius"/>
    </source>
</evidence>
<reference evidence="2" key="2">
    <citation type="submission" date="2021-09" db="EMBL/GenBank/DDBJ databases">
        <authorList>
            <person name="Gilroy R."/>
        </authorList>
    </citation>
    <scope>NUCLEOTIDE SEQUENCE</scope>
    <source>
        <strain evidence="2">CHK124-7917</strain>
    </source>
</reference>